<dbReference type="InterPro" id="IPR036412">
    <property type="entry name" value="HAD-like_sf"/>
</dbReference>
<comment type="catalytic activity">
    <reaction evidence="1 6">
        <text>alpha,alpha-trehalose 6-phosphate + H2O = alpha,alpha-trehalose + phosphate</text>
        <dbReference type="Rhea" id="RHEA:23420"/>
        <dbReference type="ChEBI" id="CHEBI:15377"/>
        <dbReference type="ChEBI" id="CHEBI:16551"/>
        <dbReference type="ChEBI" id="CHEBI:43474"/>
        <dbReference type="ChEBI" id="CHEBI:58429"/>
        <dbReference type="EC" id="3.1.3.12"/>
    </reaction>
</comment>
<keyword evidence="4 6" id="KW-0378">Hydrolase</keyword>
<dbReference type="InterPro" id="IPR006379">
    <property type="entry name" value="HAD-SF_hydro_IIB"/>
</dbReference>
<name>A0A554SPN4_9ACTN</name>
<dbReference type="PANTHER" id="PTHR43768">
    <property type="entry name" value="TREHALOSE 6-PHOSPHATE PHOSPHATASE"/>
    <property type="match status" value="1"/>
</dbReference>
<dbReference type="AlphaFoldDB" id="A0A554SPN4"/>
<reference evidence="7 8" key="1">
    <citation type="submission" date="2019-07" db="EMBL/GenBank/DDBJ databases">
        <authorList>
            <person name="Zhao L.H."/>
        </authorList>
    </citation>
    <scope>NUCLEOTIDE SEQUENCE [LARGE SCALE GENOMIC DNA]</scope>
    <source>
        <strain evidence="7 8">Co35</strain>
    </source>
</reference>
<dbReference type="InterPro" id="IPR023214">
    <property type="entry name" value="HAD_sf"/>
</dbReference>
<evidence type="ECO:0000256" key="6">
    <source>
        <dbReference type="RuleBase" id="RU361117"/>
    </source>
</evidence>
<evidence type="ECO:0000313" key="7">
    <source>
        <dbReference type="EMBL" id="TSD68239.1"/>
    </source>
</evidence>
<dbReference type="InterPro" id="IPR044651">
    <property type="entry name" value="OTSB-like"/>
</dbReference>
<evidence type="ECO:0000256" key="5">
    <source>
        <dbReference type="ARBA" id="ARBA00024179"/>
    </source>
</evidence>
<dbReference type="Gene3D" id="3.40.50.1000">
    <property type="entry name" value="HAD superfamily/HAD-like"/>
    <property type="match status" value="1"/>
</dbReference>
<comment type="similarity">
    <text evidence="3 6">Belongs to the trehalose phosphatase family.</text>
</comment>
<keyword evidence="8" id="KW-1185">Reference proteome</keyword>
<comment type="caution">
    <text evidence="7">The sequence shown here is derived from an EMBL/GenBank/DDBJ whole genome shotgun (WGS) entry which is preliminary data.</text>
</comment>
<dbReference type="NCBIfam" id="TIGR00685">
    <property type="entry name" value="T6PP"/>
    <property type="match status" value="1"/>
</dbReference>
<keyword evidence="6" id="KW-0460">Magnesium</keyword>
<dbReference type="SUPFAM" id="SSF56784">
    <property type="entry name" value="HAD-like"/>
    <property type="match status" value="1"/>
</dbReference>
<dbReference type="Gene3D" id="3.30.70.1020">
    <property type="entry name" value="Trehalose-6-phosphate phosphatase related protein, domain 2"/>
    <property type="match status" value="1"/>
</dbReference>
<dbReference type="NCBIfam" id="TIGR01484">
    <property type="entry name" value="HAD-SF-IIB"/>
    <property type="match status" value="1"/>
</dbReference>
<dbReference type="EC" id="3.1.3.12" evidence="6"/>
<organism evidence="7 8">
    <name type="scientific">Aeromicrobium piscarium</name>
    <dbReference type="NCBI Taxonomy" id="2590901"/>
    <lineage>
        <taxon>Bacteria</taxon>
        <taxon>Bacillati</taxon>
        <taxon>Actinomycetota</taxon>
        <taxon>Actinomycetes</taxon>
        <taxon>Propionibacteriales</taxon>
        <taxon>Nocardioidaceae</taxon>
        <taxon>Aeromicrobium</taxon>
    </lineage>
</organism>
<keyword evidence="6" id="KW-0479">Metal-binding</keyword>
<protein>
    <recommendedName>
        <fullName evidence="6">Trehalose 6-phosphate phosphatase</fullName>
        <ecNumber evidence="6">3.1.3.12</ecNumber>
    </recommendedName>
</protein>
<comment type="cofactor">
    <cofactor evidence="6">
        <name>Mg(2+)</name>
        <dbReference type="ChEBI" id="CHEBI:18420"/>
    </cofactor>
</comment>
<dbReference type="Pfam" id="PF02358">
    <property type="entry name" value="Trehalose_PPase"/>
    <property type="match status" value="1"/>
</dbReference>
<dbReference type="EMBL" id="VLNT01000001">
    <property type="protein sequence ID" value="TSD68239.1"/>
    <property type="molecule type" value="Genomic_DNA"/>
</dbReference>
<evidence type="ECO:0000256" key="1">
    <source>
        <dbReference type="ARBA" id="ARBA00000500"/>
    </source>
</evidence>
<evidence type="ECO:0000256" key="3">
    <source>
        <dbReference type="ARBA" id="ARBA00008770"/>
    </source>
</evidence>
<accession>A0A554SPN4</accession>
<proteinExistence type="inferred from homology"/>
<dbReference type="GO" id="GO:0004805">
    <property type="term" value="F:trehalose-phosphatase activity"/>
    <property type="evidence" value="ECO:0007669"/>
    <property type="project" value="UniProtKB-EC"/>
</dbReference>
<dbReference type="Proteomes" id="UP000316988">
    <property type="component" value="Unassembled WGS sequence"/>
</dbReference>
<dbReference type="OrthoDB" id="9816160at2"/>
<evidence type="ECO:0000313" key="8">
    <source>
        <dbReference type="Proteomes" id="UP000316988"/>
    </source>
</evidence>
<dbReference type="GO" id="GO:0005992">
    <property type="term" value="P:trehalose biosynthetic process"/>
    <property type="evidence" value="ECO:0007669"/>
    <property type="project" value="UniProtKB-UniPathway"/>
</dbReference>
<dbReference type="GO" id="GO:0046872">
    <property type="term" value="F:metal ion binding"/>
    <property type="evidence" value="ECO:0007669"/>
    <property type="project" value="UniProtKB-KW"/>
</dbReference>
<dbReference type="RefSeq" id="WP_143911187.1">
    <property type="nucleotide sequence ID" value="NZ_VLNT01000001.1"/>
</dbReference>
<dbReference type="PANTHER" id="PTHR43768:SF3">
    <property type="entry name" value="TREHALOSE 6-PHOSPHATE PHOSPHATASE"/>
    <property type="match status" value="1"/>
</dbReference>
<dbReference type="UniPathway" id="UPA00299"/>
<evidence type="ECO:0000256" key="2">
    <source>
        <dbReference type="ARBA" id="ARBA00005199"/>
    </source>
</evidence>
<dbReference type="InterPro" id="IPR003337">
    <property type="entry name" value="Trehalose_PPase"/>
</dbReference>
<sequence length="272" mass="28655">MTERSEGTMGLDLPAAVTDEPGSVLLGLDFDGTLAPIVDDPTRADIHPESLTALRRLGRLLGQVAIITGRPLDQVRRLGRFEDGSGLEHLVICGQYGAERWDASTNEITRPPRPESIVELERRLPGWLAAHAAQAVRIEDKGLALALHTRGVAPGLLDDLAPDLAELASELGLMVEPGRQVIELRTPGTDKGEALAALAAGGSFASVVYIGDDLGDLPAFDAVDTLRAEGLFGLLAVSASTEQQALVPRADLVLDGPDGVAEWLTALADAID</sequence>
<comment type="function">
    <text evidence="5 6">Removes the phosphate from trehalose 6-phosphate to produce free trehalose.</text>
</comment>
<evidence type="ECO:0000256" key="4">
    <source>
        <dbReference type="ARBA" id="ARBA00022801"/>
    </source>
</evidence>
<gene>
    <name evidence="7" type="primary">otsB</name>
    <name evidence="7" type="ORF">FNM00_01190</name>
</gene>
<comment type="pathway">
    <text evidence="2 6">Glycan biosynthesis; trehalose biosynthesis.</text>
</comment>